<evidence type="ECO:0000259" key="5">
    <source>
        <dbReference type="SMART" id="SM00849"/>
    </source>
</evidence>
<keyword evidence="2" id="KW-0479">Metal-binding</keyword>
<evidence type="ECO:0000256" key="1">
    <source>
        <dbReference type="ARBA" id="ARBA00001947"/>
    </source>
</evidence>
<dbReference type="RefSeq" id="WP_216456041.1">
    <property type="nucleotide sequence ID" value="NZ_JAHLQL010000001.1"/>
</dbReference>
<feature type="domain" description="Metallo-beta-lactamase" evidence="5">
    <location>
        <begin position="12"/>
        <end position="185"/>
    </location>
</feature>
<dbReference type="Pfam" id="PF00753">
    <property type="entry name" value="Lactamase_B"/>
    <property type="match status" value="1"/>
</dbReference>
<proteinExistence type="predicted"/>
<accession>A0ABS6EXL4</accession>
<evidence type="ECO:0000256" key="3">
    <source>
        <dbReference type="ARBA" id="ARBA00022801"/>
    </source>
</evidence>
<dbReference type="SMART" id="SM00849">
    <property type="entry name" value="Lactamase_B"/>
    <property type="match status" value="1"/>
</dbReference>
<evidence type="ECO:0000313" key="7">
    <source>
        <dbReference type="Proteomes" id="UP000736583"/>
    </source>
</evidence>
<sequence length="201" mass="21622">MIIKRIPAGIYAANCYVIMDEESKEAVVLDPGGDEDDIISVIEEIGAKVKYIMLTHGHADHTGGVINLQKRYGSPIGISEKDEALMSNGSYMFGSFGKDKKADLTLKDGDTVDIGNKTIKVIETPGHTPGCISFLLEDKVFTGDTLFAGSIGRTDLPGGDFDTIISSIKNKLMVLSDEVIVYPGHGPESTIGGEKKRNPFL</sequence>
<comment type="cofactor">
    <cofactor evidence="1">
        <name>Zn(2+)</name>
        <dbReference type="ChEBI" id="CHEBI:29105"/>
    </cofactor>
</comment>
<evidence type="ECO:0000256" key="2">
    <source>
        <dbReference type="ARBA" id="ARBA00022723"/>
    </source>
</evidence>
<gene>
    <name evidence="6" type="ORF">KQI89_04265</name>
</gene>
<evidence type="ECO:0000256" key="4">
    <source>
        <dbReference type="ARBA" id="ARBA00022833"/>
    </source>
</evidence>
<reference evidence="6 7" key="1">
    <citation type="submission" date="2021-06" db="EMBL/GenBank/DDBJ databases">
        <authorList>
            <person name="Sun Q."/>
            <person name="Li D."/>
        </authorList>
    </citation>
    <scope>NUCLEOTIDE SEQUENCE [LARGE SCALE GENOMIC DNA]</scope>
    <source>
        <strain evidence="6 7">MSJ-4</strain>
    </source>
</reference>
<dbReference type="PANTHER" id="PTHR46233">
    <property type="entry name" value="HYDROXYACYLGLUTATHIONE HYDROLASE GLOC"/>
    <property type="match status" value="1"/>
</dbReference>
<name>A0ABS6EXL4_9CLOT</name>
<dbReference type="InterPro" id="IPR051453">
    <property type="entry name" value="MBL_Glyoxalase_II"/>
</dbReference>
<comment type="caution">
    <text evidence="6">The sequence shown here is derived from an EMBL/GenBank/DDBJ whole genome shotgun (WGS) entry which is preliminary data.</text>
</comment>
<evidence type="ECO:0000313" key="6">
    <source>
        <dbReference type="EMBL" id="MBU5590968.1"/>
    </source>
</evidence>
<protein>
    <submittedName>
        <fullName evidence="6">MBL fold metallo-hydrolase</fullName>
    </submittedName>
</protein>
<keyword evidence="7" id="KW-1185">Reference proteome</keyword>
<dbReference type="InterPro" id="IPR001279">
    <property type="entry name" value="Metallo-B-lactamas"/>
</dbReference>
<keyword evidence="3" id="KW-0378">Hydrolase</keyword>
<dbReference type="PANTHER" id="PTHR46233:SF3">
    <property type="entry name" value="HYDROXYACYLGLUTATHIONE HYDROLASE GLOC"/>
    <property type="match status" value="1"/>
</dbReference>
<dbReference type="CDD" id="cd06262">
    <property type="entry name" value="metallo-hydrolase-like_MBL-fold"/>
    <property type="match status" value="1"/>
</dbReference>
<keyword evidence="4" id="KW-0862">Zinc</keyword>
<dbReference type="EMBL" id="JAHLQL010000001">
    <property type="protein sequence ID" value="MBU5590968.1"/>
    <property type="molecule type" value="Genomic_DNA"/>
</dbReference>
<dbReference type="Proteomes" id="UP000736583">
    <property type="component" value="Unassembled WGS sequence"/>
</dbReference>
<organism evidence="6 7">
    <name type="scientific">Clostridium simiarum</name>
    <dbReference type="NCBI Taxonomy" id="2841506"/>
    <lineage>
        <taxon>Bacteria</taxon>
        <taxon>Bacillati</taxon>
        <taxon>Bacillota</taxon>
        <taxon>Clostridia</taxon>
        <taxon>Eubacteriales</taxon>
        <taxon>Clostridiaceae</taxon>
        <taxon>Clostridium</taxon>
    </lineage>
</organism>